<accession>A0ABX1DRK7</accession>
<proteinExistence type="predicted"/>
<comment type="caution">
    <text evidence="1">The sequence shown here is derived from an EMBL/GenBank/DDBJ whole genome shotgun (WGS) entry which is preliminary data.</text>
</comment>
<name>A0ABX1DRK7_9HYPH</name>
<organism evidence="1 2">
    <name type="scientific">Brucella haematophila</name>
    <dbReference type="NCBI Taxonomy" id="419474"/>
    <lineage>
        <taxon>Bacteria</taxon>
        <taxon>Pseudomonadati</taxon>
        <taxon>Pseudomonadota</taxon>
        <taxon>Alphaproteobacteria</taxon>
        <taxon>Hyphomicrobiales</taxon>
        <taxon>Brucellaceae</taxon>
        <taxon>Brucella/Ochrobactrum group</taxon>
        <taxon>Brucella</taxon>
    </lineage>
</organism>
<dbReference type="Pfam" id="PF16157">
    <property type="entry name" value="DUF4865"/>
    <property type="match status" value="1"/>
</dbReference>
<dbReference type="Proteomes" id="UP000704467">
    <property type="component" value="Unassembled WGS sequence"/>
</dbReference>
<evidence type="ECO:0000313" key="1">
    <source>
        <dbReference type="EMBL" id="NKC03902.1"/>
    </source>
</evidence>
<gene>
    <name evidence="1" type="ORF">HED55_13410</name>
</gene>
<reference evidence="1 2" key="1">
    <citation type="submission" date="2020-03" db="EMBL/GenBank/DDBJ databases">
        <title>Whole genome sequencing of clinical and environmental type strains of Ochrobactrum.</title>
        <authorList>
            <person name="Dharne M."/>
        </authorList>
    </citation>
    <scope>NUCLEOTIDE SEQUENCE [LARGE SCALE GENOMIC DNA]</scope>
    <source>
        <strain evidence="1 2">CIP 109452</strain>
    </source>
</reference>
<evidence type="ECO:0000313" key="2">
    <source>
        <dbReference type="Proteomes" id="UP000704467"/>
    </source>
</evidence>
<sequence length="198" mass="21915">MIIANYGHRLPSNYDINLIRERARERGKLWDSTPRLLFKAFLLRESGALGATANHYSSLYLWQDDAGFRDFLVSGAYKTVTDSFGRADIATAFALDARKGAAREARFLHKEEIAVPVDSELTELIAAEIERNRLLAGKATTVAATVGLDPLNWKLTRVLVSSELPAPTAQGIAFEVLHFARPLLETLPGQTCDEATER</sequence>
<protein>
    <submittedName>
        <fullName evidence="1">DUF4865 family protein</fullName>
    </submittedName>
</protein>
<keyword evidence="2" id="KW-1185">Reference proteome</keyword>
<dbReference type="EMBL" id="JAAVLN010000002">
    <property type="protein sequence ID" value="NKC03902.1"/>
    <property type="molecule type" value="Genomic_DNA"/>
</dbReference>
<dbReference type="InterPro" id="IPR032349">
    <property type="entry name" value="DUF4865"/>
</dbReference>